<comment type="caution">
    <text evidence="3">The sequence shown here is derived from an EMBL/GenBank/DDBJ whole genome shotgun (WGS) entry which is preliminary data.</text>
</comment>
<dbReference type="Proteomes" id="UP000022835">
    <property type="component" value="Unassembled WGS sequence"/>
</dbReference>
<organism evidence="3 4">
    <name type="scientific">Mycolicibacterium aromaticivorans JS19b1 = JCM 16368</name>
    <dbReference type="NCBI Taxonomy" id="1440774"/>
    <lineage>
        <taxon>Bacteria</taxon>
        <taxon>Bacillati</taxon>
        <taxon>Actinomycetota</taxon>
        <taxon>Actinomycetes</taxon>
        <taxon>Mycobacteriales</taxon>
        <taxon>Mycobacteriaceae</taxon>
        <taxon>Mycolicibacterium</taxon>
    </lineage>
</organism>
<gene>
    <name evidence="3" type="ORF">Y900_030110</name>
</gene>
<feature type="compositionally biased region" description="Basic and acidic residues" evidence="1">
    <location>
        <begin position="1"/>
        <end position="10"/>
    </location>
</feature>
<dbReference type="STRING" id="1440774.Y900_030110"/>
<accession>A0A064C993</accession>
<protein>
    <submittedName>
        <fullName evidence="3">Uncharacterized protein</fullName>
    </submittedName>
</protein>
<evidence type="ECO:0000313" key="3">
    <source>
        <dbReference type="EMBL" id="KDE96890.1"/>
    </source>
</evidence>
<keyword evidence="4" id="KW-1185">Reference proteome</keyword>
<keyword evidence="2" id="KW-1133">Transmembrane helix</keyword>
<feature type="transmembrane region" description="Helical" evidence="2">
    <location>
        <begin position="64"/>
        <end position="83"/>
    </location>
</feature>
<proteinExistence type="predicted"/>
<feature type="region of interest" description="Disordered" evidence="1">
    <location>
        <begin position="1"/>
        <end position="22"/>
    </location>
</feature>
<dbReference type="AlphaFoldDB" id="A0A064C993"/>
<sequence length="234" mass="25794">MTQMNDHSDEYLIPPTMRSDPDTRRRQISQLLHVLAPTAALCVVLTAGPDMMAASPAAWAKGPWNLVLAIGFGVLVWDMRALWLRRRARRAPATLPVHSIGHAFRFAEDALGVRAWPSGRGDYVGHRSAAEIDRDTSGVWASYAVQPLAALACAASQPRKDGAMEWLVHTVTRLSCADSDDAWRDAAHAVAATTDPTMRASFFRTMNMEHRQRQSVALVMRDAVLGVNELVVQR</sequence>
<evidence type="ECO:0000256" key="1">
    <source>
        <dbReference type="SAM" id="MobiDB-lite"/>
    </source>
</evidence>
<keyword evidence="2" id="KW-0472">Membrane</keyword>
<evidence type="ECO:0000256" key="2">
    <source>
        <dbReference type="SAM" id="Phobius"/>
    </source>
</evidence>
<name>A0A064C993_9MYCO</name>
<reference evidence="3" key="1">
    <citation type="submission" date="2014-05" db="EMBL/GenBank/DDBJ databases">
        <title>Genome sequence of Mycobacterium aromaticivorans strain JS19b1T (= DSM 45407T).</title>
        <authorList>
            <person name="Kwak Y."/>
            <person name="Park G.-S."/>
            <person name="Li Q.X."/>
            <person name="Lee S.-E."/>
            <person name="Shin J.-H."/>
        </authorList>
    </citation>
    <scope>NUCLEOTIDE SEQUENCE [LARGE SCALE GENOMIC DNA]</scope>
    <source>
        <strain evidence="3">JS19b1</strain>
    </source>
</reference>
<keyword evidence="2" id="KW-0812">Transmembrane</keyword>
<dbReference type="EMBL" id="JALN02000003">
    <property type="protein sequence ID" value="KDE96890.1"/>
    <property type="molecule type" value="Genomic_DNA"/>
</dbReference>
<feature type="transmembrane region" description="Helical" evidence="2">
    <location>
        <begin position="31"/>
        <end position="52"/>
    </location>
</feature>
<evidence type="ECO:0000313" key="4">
    <source>
        <dbReference type="Proteomes" id="UP000022835"/>
    </source>
</evidence>